<dbReference type="EMBL" id="WJXA01000001">
    <property type="protein sequence ID" value="KAF7154216.1"/>
    <property type="molecule type" value="Genomic_DNA"/>
</dbReference>
<sequence>MWDKITRQVEDGSLSIEGANDILTLALGTREHSRRLRAVGGFVTPSAYFHVPRRGIHSCCEERQQNLEATVSDLKVQVDALKQSLPNTPHSDYAGSNTLENDNMGSPQLHPSPIVNMVETDDNMAPFDPITMENRVITEDNMPPNPGLRQKVKKSKQCKLAVGSREHVVAHGTMFERVGPHETIHTVLLGPDNVRVSVDVMIIEDALLPIPIPGEAATIGEALGNKGNLGIAGSKGASKNREVVGNEATSKNVACEKNLESIRSFASLVKHLLPLKAIEMKVEKDLFGMDVDYHLQKVDMGYICELRELSIQCIGLYMSYLYEAIKASNMHRSFFFVNPYVTSVKNKPGDDSHEALLARRLEDAKSGELVFAPFNIGAFIIYEGNKGNRRRSLQYWKVVQCPKQLRDVECGFYVMMFMRDLIRDQGILSKNNFNGRNTYTKAEIDEV</sequence>
<dbReference type="InterPro" id="IPR058352">
    <property type="entry name" value="DUF8039"/>
</dbReference>
<dbReference type="PANTHER" id="PTHR33018">
    <property type="entry name" value="OS10G0338966 PROTEIN-RELATED"/>
    <property type="match status" value="1"/>
</dbReference>
<dbReference type="AlphaFoldDB" id="A0A834HGP2"/>
<dbReference type="InterPro" id="IPR038765">
    <property type="entry name" value="Papain-like_cys_pep_sf"/>
</dbReference>
<protein>
    <recommendedName>
        <fullName evidence="1">DUF8039 domain-containing protein</fullName>
    </recommendedName>
</protein>
<dbReference type="OrthoDB" id="1869436at2759"/>
<name>A0A834HGP2_RHOSS</name>
<gene>
    <name evidence="2" type="ORF">RHSIM_Rhsim01G0018800</name>
</gene>
<evidence type="ECO:0000313" key="2">
    <source>
        <dbReference type="EMBL" id="KAF7154216.1"/>
    </source>
</evidence>
<evidence type="ECO:0000313" key="3">
    <source>
        <dbReference type="Proteomes" id="UP000626092"/>
    </source>
</evidence>
<accession>A0A834HGP2</accession>
<dbReference type="Proteomes" id="UP000626092">
    <property type="component" value="Unassembled WGS sequence"/>
</dbReference>
<proteinExistence type="predicted"/>
<dbReference type="PANTHER" id="PTHR33018:SF31">
    <property type="entry name" value="TRANSPOSASE, PTTA_EN_SPM, PLANT"/>
    <property type="match status" value="1"/>
</dbReference>
<feature type="domain" description="DUF8039" evidence="1">
    <location>
        <begin position="151"/>
        <end position="224"/>
    </location>
</feature>
<comment type="caution">
    <text evidence="2">The sequence shown here is derived from an EMBL/GenBank/DDBJ whole genome shotgun (WGS) entry which is preliminary data.</text>
</comment>
<dbReference type="Pfam" id="PF26133">
    <property type="entry name" value="DUF8039"/>
    <property type="match status" value="1"/>
</dbReference>
<evidence type="ECO:0000259" key="1">
    <source>
        <dbReference type="Pfam" id="PF26133"/>
    </source>
</evidence>
<dbReference type="SUPFAM" id="SSF54001">
    <property type="entry name" value="Cysteine proteinases"/>
    <property type="match status" value="1"/>
</dbReference>
<reference evidence="2" key="1">
    <citation type="submission" date="2019-11" db="EMBL/GenBank/DDBJ databases">
        <authorList>
            <person name="Liu Y."/>
            <person name="Hou J."/>
            <person name="Li T.-Q."/>
            <person name="Guan C.-H."/>
            <person name="Wu X."/>
            <person name="Wu H.-Z."/>
            <person name="Ling F."/>
            <person name="Zhang R."/>
            <person name="Shi X.-G."/>
            <person name="Ren J.-P."/>
            <person name="Chen E.-F."/>
            <person name="Sun J.-M."/>
        </authorList>
    </citation>
    <scope>NUCLEOTIDE SEQUENCE</scope>
    <source>
        <strain evidence="2">Adult_tree_wgs_1</strain>
        <tissue evidence="2">Leaves</tissue>
    </source>
</reference>
<organism evidence="2 3">
    <name type="scientific">Rhododendron simsii</name>
    <name type="common">Sims's rhododendron</name>
    <dbReference type="NCBI Taxonomy" id="118357"/>
    <lineage>
        <taxon>Eukaryota</taxon>
        <taxon>Viridiplantae</taxon>
        <taxon>Streptophyta</taxon>
        <taxon>Embryophyta</taxon>
        <taxon>Tracheophyta</taxon>
        <taxon>Spermatophyta</taxon>
        <taxon>Magnoliopsida</taxon>
        <taxon>eudicotyledons</taxon>
        <taxon>Gunneridae</taxon>
        <taxon>Pentapetalae</taxon>
        <taxon>asterids</taxon>
        <taxon>Ericales</taxon>
        <taxon>Ericaceae</taxon>
        <taxon>Ericoideae</taxon>
        <taxon>Rhodoreae</taxon>
        <taxon>Rhododendron</taxon>
    </lineage>
</organism>
<keyword evidence="3" id="KW-1185">Reference proteome</keyword>